<protein>
    <submittedName>
        <fullName evidence="3">Uncharacterized protein</fullName>
    </submittedName>
</protein>
<reference evidence="3 4" key="1">
    <citation type="journal article" date="2020" name="IScience">
        <title>Genome Sequencing of the Endangered Kingdonia uniflora (Circaeasteraceae, Ranunculales) Reveals Potential Mechanisms of Evolutionary Specialization.</title>
        <authorList>
            <person name="Sun Y."/>
            <person name="Deng T."/>
            <person name="Zhang A."/>
            <person name="Moore M.J."/>
            <person name="Landis J.B."/>
            <person name="Lin N."/>
            <person name="Zhang H."/>
            <person name="Zhang X."/>
            <person name="Huang J."/>
            <person name="Zhang X."/>
            <person name="Sun H."/>
            <person name="Wang H."/>
        </authorList>
    </citation>
    <scope>NUCLEOTIDE SEQUENCE [LARGE SCALE GENOMIC DNA]</scope>
    <source>
        <strain evidence="3">TB1705</strain>
        <tissue evidence="3">Leaf</tissue>
    </source>
</reference>
<comment type="similarity">
    <text evidence="1">Belongs to the short-chain dehydrogenases/reductases (SDR) family.</text>
</comment>
<dbReference type="EMBL" id="JACGCM010000816">
    <property type="protein sequence ID" value="KAF6165797.1"/>
    <property type="molecule type" value="Genomic_DNA"/>
</dbReference>
<evidence type="ECO:0000313" key="4">
    <source>
        <dbReference type="Proteomes" id="UP000541444"/>
    </source>
</evidence>
<dbReference type="GO" id="GO:0016491">
    <property type="term" value="F:oxidoreductase activity"/>
    <property type="evidence" value="ECO:0007669"/>
    <property type="project" value="UniProtKB-KW"/>
</dbReference>
<proteinExistence type="inferred from homology"/>
<organism evidence="3 4">
    <name type="scientific">Kingdonia uniflora</name>
    <dbReference type="NCBI Taxonomy" id="39325"/>
    <lineage>
        <taxon>Eukaryota</taxon>
        <taxon>Viridiplantae</taxon>
        <taxon>Streptophyta</taxon>
        <taxon>Embryophyta</taxon>
        <taxon>Tracheophyta</taxon>
        <taxon>Spermatophyta</taxon>
        <taxon>Magnoliopsida</taxon>
        <taxon>Ranunculales</taxon>
        <taxon>Circaeasteraceae</taxon>
        <taxon>Kingdonia</taxon>
    </lineage>
</organism>
<comment type="caution">
    <text evidence="3">The sequence shown here is derived from an EMBL/GenBank/DDBJ whole genome shotgun (WGS) entry which is preliminary data.</text>
</comment>
<dbReference type="Gene3D" id="3.40.50.720">
    <property type="entry name" value="NAD(P)-binding Rossmann-like Domain"/>
    <property type="match status" value="2"/>
</dbReference>
<evidence type="ECO:0000256" key="2">
    <source>
        <dbReference type="ARBA" id="ARBA00023002"/>
    </source>
</evidence>
<dbReference type="SUPFAM" id="SSF51735">
    <property type="entry name" value="NAD(P)-binding Rossmann-fold domains"/>
    <property type="match status" value="1"/>
</dbReference>
<dbReference type="InterPro" id="IPR036291">
    <property type="entry name" value="NAD(P)-bd_dom_sf"/>
</dbReference>
<dbReference type="PANTHER" id="PTHR43180:SF50">
    <property type="entry name" value="SHORT CHAIN DEHYDROGENASE"/>
    <property type="match status" value="1"/>
</dbReference>
<dbReference type="InterPro" id="IPR002347">
    <property type="entry name" value="SDR_fam"/>
</dbReference>
<dbReference type="Pfam" id="PF13561">
    <property type="entry name" value="adh_short_C2"/>
    <property type="match status" value="1"/>
</dbReference>
<dbReference type="OrthoDB" id="294295at2759"/>
<gene>
    <name evidence="3" type="ORF">GIB67_012694</name>
</gene>
<evidence type="ECO:0000313" key="3">
    <source>
        <dbReference type="EMBL" id="KAF6165797.1"/>
    </source>
</evidence>
<keyword evidence="2" id="KW-0560">Oxidoreductase</keyword>
<dbReference type="Proteomes" id="UP000541444">
    <property type="component" value="Unassembled WGS sequence"/>
</dbReference>
<keyword evidence="4" id="KW-1185">Reference proteome</keyword>
<sequence>MMQAVPIRETSELADDGDETLISNSFQGLDVENIDKFTDNNDDEIQEIRQRKASTEETGRTECLRTGRDDVKGRDTAIGVWGANQVVGVGGDRNQVTQGMLGTKHTTQEQGMPGQGTFSREHVGTSTAGASHFNLNPSHPNELSLPTTRHSQTITPLHQIESDEGRRLEKKVALITGGARGIGECTAKLFCPTHEGKVIIADIQDELGHAVSKDVGETSALCPLIRNAGADEFKPRIVDSEKKDFERVLALNVTGFFLCTKHAARVMIPAHMYIVGAAASHVCACSIHAVLGLTRNATVELKQFGIRVNYLAPYALATFLATGFTKMGDEELEQNMCAVANYKGVSLTAEDVAQAALYLANE</sequence>
<evidence type="ECO:0000256" key="1">
    <source>
        <dbReference type="ARBA" id="ARBA00006484"/>
    </source>
</evidence>
<dbReference type="PANTHER" id="PTHR43180">
    <property type="entry name" value="3-OXOACYL-(ACYL-CARRIER-PROTEIN) REDUCTASE (AFU_ORTHOLOGUE AFUA_6G11210)"/>
    <property type="match status" value="1"/>
</dbReference>
<accession>A0A7J7NF64</accession>
<dbReference type="PRINTS" id="PR00081">
    <property type="entry name" value="GDHRDH"/>
</dbReference>
<dbReference type="AlphaFoldDB" id="A0A7J7NF64"/>
<name>A0A7J7NF64_9MAGN</name>